<dbReference type="InterPro" id="IPR011395">
    <property type="entry name" value="Glyco_hydro_67_aGlcAse"/>
</dbReference>
<keyword evidence="14" id="KW-1185">Reference proteome</keyword>
<dbReference type="InterPro" id="IPR017853">
    <property type="entry name" value="GH"/>
</dbReference>
<organism evidence="13 14">
    <name type="scientific">Mucilaginibacter mali</name>
    <dbReference type="NCBI Taxonomy" id="2740462"/>
    <lineage>
        <taxon>Bacteria</taxon>
        <taxon>Pseudomonadati</taxon>
        <taxon>Bacteroidota</taxon>
        <taxon>Sphingobacteriia</taxon>
        <taxon>Sphingobacteriales</taxon>
        <taxon>Sphingobacteriaceae</taxon>
        <taxon>Mucilaginibacter</taxon>
    </lineage>
</organism>
<dbReference type="Gene3D" id="3.20.20.80">
    <property type="entry name" value="Glycosidases"/>
    <property type="match status" value="1"/>
</dbReference>
<feature type="domain" description="Alpha glucuronidase N-terminal" evidence="10">
    <location>
        <begin position="33"/>
        <end position="153"/>
    </location>
</feature>
<protein>
    <recommendedName>
        <fullName evidence="9">Xylan alpha-1,2-glucuronidase</fullName>
        <ecNumber evidence="9">3.2.1.131</ecNumber>
    </recommendedName>
</protein>
<dbReference type="GO" id="GO:0033939">
    <property type="term" value="F:xylan alpha-1,2-glucuronosidase activity"/>
    <property type="evidence" value="ECO:0007669"/>
    <property type="project" value="UniProtKB-EC"/>
</dbReference>
<dbReference type="AlphaFoldDB" id="A0A7D4U0U1"/>
<dbReference type="GO" id="GO:0046559">
    <property type="term" value="F:alpha-glucuronidase activity"/>
    <property type="evidence" value="ECO:0007669"/>
    <property type="project" value="InterPro"/>
</dbReference>
<evidence type="ECO:0000313" key="14">
    <source>
        <dbReference type="Proteomes" id="UP000505355"/>
    </source>
</evidence>
<dbReference type="PIRSF" id="PIRSF029900">
    <property type="entry name" value="Alpha-glucuronds"/>
    <property type="match status" value="1"/>
</dbReference>
<dbReference type="Pfam" id="PF07477">
    <property type="entry name" value="Glyco_hydro_67C"/>
    <property type="match status" value="1"/>
</dbReference>
<dbReference type="PANTHER" id="PTHR39207:SF1">
    <property type="entry name" value="ALPHA-GLUCURONIDASE A"/>
    <property type="match status" value="1"/>
</dbReference>
<evidence type="ECO:0000256" key="6">
    <source>
        <dbReference type="ARBA" id="ARBA00023326"/>
    </source>
</evidence>
<comment type="similarity">
    <text evidence="1 7 9">Belongs to the glycosyl hydrolase 67 family.</text>
</comment>
<dbReference type="InterPro" id="IPR037054">
    <property type="entry name" value="A-glucoronidase_C_sf"/>
</dbReference>
<evidence type="ECO:0000256" key="8">
    <source>
        <dbReference type="PIRSR" id="PIRSR029900-1"/>
    </source>
</evidence>
<evidence type="ECO:0000259" key="12">
    <source>
        <dbReference type="Pfam" id="PF07488"/>
    </source>
</evidence>
<evidence type="ECO:0000256" key="9">
    <source>
        <dbReference type="RuleBase" id="RU361198"/>
    </source>
</evidence>
<evidence type="ECO:0000256" key="7">
    <source>
        <dbReference type="PIRNR" id="PIRNR029900"/>
    </source>
</evidence>
<dbReference type="EC" id="3.2.1.131" evidence="9"/>
<sequence length="727" mass="81394">MSIKLNNYRLKGILLLFILTGISAAHAEDGYRLWLRYDAISNKSLAQSYRSAISQLVFPARNPVLDAAKKELRSGLKGLLQHQPAEVKTATGNALVIGMPQNNSLVAGAQFKTVLNGLGTDGYFIRSVATGGKNCLVIGANTDKGVLYGVFNLLRLLQTNKPIDHLNTADQPSVTYRILDHWDNLNRTVERGYAGFSIWNWHKLPEFIDPRYLDYARANASIGINGTVLNNVNANALSLTNQYLVKAAAIANALRPYGIRVYLSARFSAPIEIGGLKTADPLDPTVKKWWADKADEIYRLIPDFGGFLVKANSEGQPGPQSYGRNHADGANMLADAVAPHHGIVMWRAFVYDNNVPDDRAKQAYNEFKPLDGQFRSNVIIQVKNGAIDFQPREPFHPLFGAMPKTALMLELQITQEYLGFSTHLVYEAPLVKECLDADTYSAGKGSTVVKVLTGKMNPDLITGIAGVANIGTDMNWCGHPFAQANWYAFGRLAWNPAQTSTAIADDWLRMTFSNSQTFVADVKKFMLQSRENTVNYMTPLGLHHIMAATGHYGPGPWDNNLSRADWNPIYYHKADANGIGFDRTTQGSNAVGQYAPQVRDAFNNLAACPDIYLLWFHHLPWNYKMRSGETLWNELVDHYYRGVDSVRAMQQIWNRMGTYVDSERFTEVQQLMNIQLNEATRWRDACVQYFQTFSNMPIPAKYPRPLHPLQYYKDQRFNFVPGTGGSN</sequence>
<dbReference type="SUPFAM" id="SSF55545">
    <property type="entry name" value="beta-N-acetylhexosaminidase-like domain"/>
    <property type="match status" value="1"/>
</dbReference>
<dbReference type="InterPro" id="IPR011099">
    <property type="entry name" value="Glyco_hydro_67_C"/>
</dbReference>
<dbReference type="Gene3D" id="3.90.1330.10">
    <property type="entry name" value="Alpha-glucuronidase, C-terminal domain"/>
    <property type="match status" value="1"/>
</dbReference>
<evidence type="ECO:0000313" key="13">
    <source>
        <dbReference type="EMBL" id="QKJ33157.1"/>
    </source>
</evidence>
<dbReference type="Pfam" id="PF07488">
    <property type="entry name" value="Glyco_hydro_67M"/>
    <property type="match status" value="1"/>
</dbReference>
<dbReference type="Proteomes" id="UP000505355">
    <property type="component" value="Chromosome"/>
</dbReference>
<dbReference type="Pfam" id="PF03648">
    <property type="entry name" value="Glyco_hydro_67N"/>
    <property type="match status" value="1"/>
</dbReference>
<keyword evidence="2 7" id="KW-0858">Xylan degradation</keyword>
<evidence type="ECO:0000256" key="5">
    <source>
        <dbReference type="ARBA" id="ARBA00023295"/>
    </source>
</evidence>
<dbReference type="GO" id="GO:0045493">
    <property type="term" value="P:xylan catabolic process"/>
    <property type="evidence" value="ECO:0007669"/>
    <property type="project" value="UniProtKB-KW"/>
</dbReference>
<dbReference type="InterPro" id="IPR029018">
    <property type="entry name" value="Hex-like_dom2"/>
</dbReference>
<comment type="subunit">
    <text evidence="9">Homodimer.</text>
</comment>
<evidence type="ECO:0000256" key="2">
    <source>
        <dbReference type="ARBA" id="ARBA00022651"/>
    </source>
</evidence>
<comment type="catalytic activity">
    <reaction evidence="9">
        <text>Hydrolysis of (1-&gt;2)-alpha-D-(4-O-methyl)glucuronosyl links in the main chain of hardwood xylans.</text>
        <dbReference type="EC" id="3.2.1.131"/>
    </reaction>
</comment>
<evidence type="ECO:0000256" key="1">
    <source>
        <dbReference type="ARBA" id="ARBA00008833"/>
    </source>
</evidence>
<evidence type="ECO:0000259" key="11">
    <source>
        <dbReference type="Pfam" id="PF07477"/>
    </source>
</evidence>
<feature type="active site" description="Proton donor" evidence="8">
    <location>
        <position position="314"/>
    </location>
</feature>
<dbReference type="InterPro" id="IPR005154">
    <property type="entry name" value="Glyco_hydro_67_aGlcAse_N"/>
</dbReference>
<keyword evidence="6 9" id="KW-0624">Polysaccharide degradation</keyword>
<feature type="active site" description="Proton acceptor" evidence="8">
    <location>
        <position position="416"/>
    </location>
</feature>
<dbReference type="InterPro" id="IPR011100">
    <property type="entry name" value="Glyco_hydro_67_cat"/>
</dbReference>
<dbReference type="KEGG" id="mmab:HQ865_13545"/>
<dbReference type="PANTHER" id="PTHR39207">
    <property type="entry name" value="ALPHA-GLUCURONIDASE A"/>
    <property type="match status" value="1"/>
</dbReference>
<dbReference type="SUPFAM" id="SSF51445">
    <property type="entry name" value="(Trans)glycosidases"/>
    <property type="match status" value="1"/>
</dbReference>
<keyword evidence="3 7" id="KW-0378">Hydrolase</keyword>
<accession>A0A7D4U0U1</accession>
<dbReference type="Gene3D" id="3.30.379.10">
    <property type="entry name" value="Chitobiase/beta-hexosaminidase domain 2-like"/>
    <property type="match status" value="1"/>
</dbReference>
<dbReference type="EMBL" id="CP054139">
    <property type="protein sequence ID" value="QKJ33157.1"/>
    <property type="molecule type" value="Genomic_DNA"/>
</dbReference>
<reference evidence="13 14" key="1">
    <citation type="submission" date="2020-05" db="EMBL/GenBank/DDBJ databases">
        <title>Mucilaginibacter mali sp. nov.</title>
        <authorList>
            <person name="Kim H.S."/>
            <person name="Lee K.C."/>
            <person name="Suh M.K."/>
            <person name="Kim J.-S."/>
            <person name="Han K.-I."/>
            <person name="Eom M.K."/>
            <person name="Shin Y.K."/>
            <person name="Lee J.-S."/>
        </authorList>
    </citation>
    <scope>NUCLEOTIDE SEQUENCE [LARGE SCALE GENOMIC DNA]</scope>
    <source>
        <strain evidence="13 14">G2-14</strain>
    </source>
</reference>
<keyword evidence="4 9" id="KW-0119">Carbohydrate metabolism</keyword>
<dbReference type="GO" id="GO:0005576">
    <property type="term" value="C:extracellular region"/>
    <property type="evidence" value="ECO:0007669"/>
    <property type="project" value="InterPro"/>
</dbReference>
<evidence type="ECO:0000256" key="3">
    <source>
        <dbReference type="ARBA" id="ARBA00022801"/>
    </source>
</evidence>
<feature type="domain" description="Glycosyl hydrolase family 67 C-terminal" evidence="11">
    <location>
        <begin position="477"/>
        <end position="701"/>
    </location>
</feature>
<evidence type="ECO:0000259" key="10">
    <source>
        <dbReference type="Pfam" id="PF03648"/>
    </source>
</evidence>
<feature type="active site" description="Proton acceptor" evidence="8">
    <location>
        <position position="388"/>
    </location>
</feature>
<gene>
    <name evidence="13" type="ORF">HQ865_13545</name>
</gene>
<proteinExistence type="inferred from homology"/>
<keyword evidence="5 7" id="KW-0326">Glycosidase</keyword>
<name>A0A7D4U0U1_9SPHI</name>
<evidence type="ECO:0000256" key="4">
    <source>
        <dbReference type="ARBA" id="ARBA00023277"/>
    </source>
</evidence>
<feature type="domain" description="Glycosyl hydrolase family 67 catalytic" evidence="12">
    <location>
        <begin position="157"/>
        <end position="476"/>
    </location>
</feature>